<reference evidence="12" key="1">
    <citation type="journal article" date="2019" name="Int. J. Syst. Evol. Microbiol.">
        <title>The Global Catalogue of Microorganisms (GCM) 10K type strain sequencing project: providing services to taxonomists for standard genome sequencing and annotation.</title>
        <authorList>
            <consortium name="The Broad Institute Genomics Platform"/>
            <consortium name="The Broad Institute Genome Sequencing Center for Infectious Disease"/>
            <person name="Wu L."/>
            <person name="Ma J."/>
        </authorList>
    </citation>
    <scope>NUCLEOTIDE SEQUENCE [LARGE SCALE GENOMIC DNA]</scope>
    <source>
        <strain evidence="12">CGMCC 1.16305</strain>
    </source>
</reference>
<keyword evidence="7 10" id="KW-0283">Flagellar rotation</keyword>
<evidence type="ECO:0000313" key="12">
    <source>
        <dbReference type="Proteomes" id="UP001596505"/>
    </source>
</evidence>
<dbReference type="PANTHER" id="PTHR35091">
    <property type="entry name" value="FLAGELLAR PROTEIN FLIL"/>
    <property type="match status" value="1"/>
</dbReference>
<keyword evidence="11" id="KW-0282">Flagellum</keyword>
<evidence type="ECO:0000313" key="11">
    <source>
        <dbReference type="EMBL" id="MFC7392557.1"/>
    </source>
</evidence>
<comment type="caution">
    <text evidence="11">The sequence shown here is derived from an EMBL/GenBank/DDBJ whole genome shotgun (WGS) entry which is preliminary data.</text>
</comment>
<organism evidence="11 12">
    <name type="scientific">Scopulibacillus cellulosilyticus</name>
    <dbReference type="NCBI Taxonomy" id="2665665"/>
    <lineage>
        <taxon>Bacteria</taxon>
        <taxon>Bacillati</taxon>
        <taxon>Bacillota</taxon>
        <taxon>Bacilli</taxon>
        <taxon>Bacillales</taxon>
        <taxon>Sporolactobacillaceae</taxon>
        <taxon>Scopulibacillus</taxon>
    </lineage>
</organism>
<evidence type="ECO:0000256" key="10">
    <source>
        <dbReference type="RuleBase" id="RU364125"/>
    </source>
</evidence>
<dbReference type="InterPro" id="IPR005503">
    <property type="entry name" value="FliL"/>
</dbReference>
<comment type="function">
    <text evidence="1 10">Controls the rotational direction of flagella during chemotaxis.</text>
</comment>
<keyword evidence="11" id="KW-0966">Cell projection</keyword>
<keyword evidence="12" id="KW-1185">Reference proteome</keyword>
<evidence type="ECO:0000256" key="7">
    <source>
        <dbReference type="ARBA" id="ARBA00022779"/>
    </source>
</evidence>
<feature type="transmembrane region" description="Helical" evidence="10">
    <location>
        <begin position="9"/>
        <end position="30"/>
    </location>
</feature>
<sequence>MFRSRGLKIFFIVVFSVIVIGLAGYLWFYFMDSNKIGSAKDKNNDIKYIIKNLTVDTDEITTNLKDDHYIKVQFKIQVSNKDAKKELTDREFQVKNAIIYILSGMTPRDLQGPKGLTRLENLIKSKINQDLESGQVTHVYTTEKIIQ</sequence>
<comment type="similarity">
    <text evidence="3 10">Belongs to the FliL family.</text>
</comment>
<keyword evidence="9 10" id="KW-0472">Membrane</keyword>
<keyword evidence="11" id="KW-0969">Cilium</keyword>
<evidence type="ECO:0000256" key="9">
    <source>
        <dbReference type="ARBA" id="ARBA00023136"/>
    </source>
</evidence>
<comment type="subcellular location">
    <subcellularLocation>
        <location evidence="2">Cell membrane</location>
        <topology evidence="2">Single-pass membrane protein</topology>
    </subcellularLocation>
</comment>
<dbReference type="RefSeq" id="WP_380964769.1">
    <property type="nucleotide sequence ID" value="NZ_JBHTCO010000004.1"/>
</dbReference>
<proteinExistence type="inferred from homology"/>
<gene>
    <name evidence="11" type="ORF">ACFQRG_06120</name>
</gene>
<evidence type="ECO:0000256" key="4">
    <source>
        <dbReference type="ARBA" id="ARBA00022475"/>
    </source>
</evidence>
<evidence type="ECO:0000256" key="2">
    <source>
        <dbReference type="ARBA" id="ARBA00004162"/>
    </source>
</evidence>
<evidence type="ECO:0000256" key="8">
    <source>
        <dbReference type="ARBA" id="ARBA00022989"/>
    </source>
</evidence>
<protein>
    <recommendedName>
        <fullName evidence="10">Flagellar protein FliL</fullName>
    </recommendedName>
</protein>
<dbReference type="Pfam" id="PF03748">
    <property type="entry name" value="FliL"/>
    <property type="match status" value="1"/>
</dbReference>
<keyword evidence="8 10" id="KW-1133">Transmembrane helix</keyword>
<accession>A0ABW2PV57</accession>
<evidence type="ECO:0000256" key="5">
    <source>
        <dbReference type="ARBA" id="ARBA00022500"/>
    </source>
</evidence>
<dbReference type="PANTHER" id="PTHR35091:SF2">
    <property type="entry name" value="FLAGELLAR PROTEIN FLIL"/>
    <property type="match status" value="1"/>
</dbReference>
<keyword evidence="4 10" id="KW-1003">Cell membrane</keyword>
<keyword evidence="5 10" id="KW-0145">Chemotaxis</keyword>
<evidence type="ECO:0000256" key="6">
    <source>
        <dbReference type="ARBA" id="ARBA00022692"/>
    </source>
</evidence>
<evidence type="ECO:0000256" key="1">
    <source>
        <dbReference type="ARBA" id="ARBA00002254"/>
    </source>
</evidence>
<evidence type="ECO:0000256" key="3">
    <source>
        <dbReference type="ARBA" id="ARBA00008281"/>
    </source>
</evidence>
<keyword evidence="6 10" id="KW-0812">Transmembrane</keyword>
<dbReference type="EMBL" id="JBHTCO010000004">
    <property type="protein sequence ID" value="MFC7392557.1"/>
    <property type="molecule type" value="Genomic_DNA"/>
</dbReference>
<name>A0ABW2PV57_9BACL</name>
<dbReference type="Proteomes" id="UP001596505">
    <property type="component" value="Unassembled WGS sequence"/>
</dbReference>